<dbReference type="Proteomes" id="UP001372338">
    <property type="component" value="Unassembled WGS sequence"/>
</dbReference>
<accession>A0AAN9EJZ6</accession>
<reference evidence="1 2" key="1">
    <citation type="submission" date="2024-01" db="EMBL/GenBank/DDBJ databases">
        <title>The genomes of 5 underutilized Papilionoideae crops provide insights into root nodulation and disease resistanc.</title>
        <authorList>
            <person name="Yuan L."/>
        </authorList>
    </citation>
    <scope>NUCLEOTIDE SEQUENCE [LARGE SCALE GENOMIC DNA]</scope>
    <source>
        <strain evidence="1">ZHUSHIDOU_FW_LH</strain>
        <tissue evidence="1">Leaf</tissue>
    </source>
</reference>
<keyword evidence="2" id="KW-1185">Reference proteome</keyword>
<sequence length="68" mass="7802">MEELLATDNPRDWEVIGSREDATHWVAVVAVMWLWRLPEAHYCGHNCGWTDKTDSRGSFKTYVVSCSS</sequence>
<gene>
    <name evidence="1" type="ORF">RIF29_24239</name>
</gene>
<proteinExistence type="predicted"/>
<dbReference type="AlphaFoldDB" id="A0AAN9EJZ6"/>
<comment type="caution">
    <text evidence="1">The sequence shown here is derived from an EMBL/GenBank/DDBJ whole genome shotgun (WGS) entry which is preliminary data.</text>
</comment>
<protein>
    <submittedName>
        <fullName evidence="1">Uncharacterized protein</fullName>
    </submittedName>
</protein>
<name>A0AAN9EJZ6_CROPI</name>
<dbReference type="EMBL" id="JAYWIO010000005">
    <property type="protein sequence ID" value="KAK7258657.1"/>
    <property type="molecule type" value="Genomic_DNA"/>
</dbReference>
<evidence type="ECO:0000313" key="1">
    <source>
        <dbReference type="EMBL" id="KAK7258657.1"/>
    </source>
</evidence>
<organism evidence="1 2">
    <name type="scientific">Crotalaria pallida</name>
    <name type="common">Smooth rattlebox</name>
    <name type="synonym">Crotalaria striata</name>
    <dbReference type="NCBI Taxonomy" id="3830"/>
    <lineage>
        <taxon>Eukaryota</taxon>
        <taxon>Viridiplantae</taxon>
        <taxon>Streptophyta</taxon>
        <taxon>Embryophyta</taxon>
        <taxon>Tracheophyta</taxon>
        <taxon>Spermatophyta</taxon>
        <taxon>Magnoliopsida</taxon>
        <taxon>eudicotyledons</taxon>
        <taxon>Gunneridae</taxon>
        <taxon>Pentapetalae</taxon>
        <taxon>rosids</taxon>
        <taxon>fabids</taxon>
        <taxon>Fabales</taxon>
        <taxon>Fabaceae</taxon>
        <taxon>Papilionoideae</taxon>
        <taxon>50 kb inversion clade</taxon>
        <taxon>genistoids sensu lato</taxon>
        <taxon>core genistoids</taxon>
        <taxon>Crotalarieae</taxon>
        <taxon>Crotalaria</taxon>
    </lineage>
</organism>
<evidence type="ECO:0000313" key="2">
    <source>
        <dbReference type="Proteomes" id="UP001372338"/>
    </source>
</evidence>